<gene>
    <name evidence="1" type="ORF">D8I35_05270</name>
</gene>
<accession>A0A3M6R0S6</accession>
<protein>
    <submittedName>
        <fullName evidence="1">Uncharacterized protein</fullName>
    </submittedName>
</protein>
<dbReference type="Proteomes" id="UP000278006">
    <property type="component" value="Unassembled WGS sequence"/>
</dbReference>
<reference evidence="1 2" key="1">
    <citation type="submission" date="2018-10" db="EMBL/GenBank/DDBJ databases">
        <title>Draft genome of Cortibacter populi DSM10536.</title>
        <authorList>
            <person name="Bernier A.-M."/>
            <person name="Bernard K."/>
        </authorList>
    </citation>
    <scope>NUCLEOTIDE SEQUENCE [LARGE SCALE GENOMIC DNA]</scope>
    <source>
        <strain evidence="1 2">DSM 105136</strain>
    </source>
</reference>
<dbReference type="RefSeq" id="WP_122226615.1">
    <property type="nucleotide sequence ID" value="NZ_RDQO01000001.1"/>
</dbReference>
<dbReference type="EMBL" id="RDQO01000001">
    <property type="protein sequence ID" value="RMX08489.1"/>
    <property type="molecule type" value="Genomic_DNA"/>
</dbReference>
<keyword evidence="2" id="KW-1185">Reference proteome</keyword>
<dbReference type="OrthoDB" id="6671538at2"/>
<comment type="caution">
    <text evidence="1">The sequence shown here is derived from an EMBL/GenBank/DDBJ whole genome shotgun (WGS) entry which is preliminary data.</text>
</comment>
<name>A0A3M6R0S6_9BURK</name>
<evidence type="ECO:0000313" key="2">
    <source>
        <dbReference type="Proteomes" id="UP000278006"/>
    </source>
</evidence>
<sequence length="956" mass="106722">MADYTPPDGDYVALNFSGPYTPPHGDRIALNFGAGDGPVGEDQYVFPGGWASSSIANHDLQLFTRYLLAVGWGSLATGGHAITNNARLLHPLGWSNGAVGSAALTKPQDIWPSGWASGVVGLPEISNWERSLLWQGRDWQAFGAPTIYNYNQFLYAGNINPRNLYGRPAVSHREFYPSPPGINSARYGAVTLSHGVRALAPAGINSARYGSAAWLSHSPRYLTPSGIHSLVVGNLVVAPTRYLFAQGWDSQTFGTTIKPPSQVQIVDGWRSDTFGLGNVSNYISYVRPPGWLSHGEEAYRFGRQEVFNQTQVITQRDDGLGGMAGDFPAAEWTLVTNRNRDLGIYGFDAARYGYTLLYNNARLLERSSWDSQSFGRAFVAGAVQELHFDGWDSQILTRWSRIYNNARLVESLGRDSQAFGWAHVESNRRYFRWLGNWDSQEFGAAFLADRVRTLEVERRNSIEPPQVDLPLVKLNTRYLEPFGVEPPAGNRHYVYERFNVIAPRWTKQGDWFGDPFVKNLTPELRTRGRESNEFGNAFVRTQWRIIGVDGADMQLFGRSHIADRTKSFRTLGIHSMVVGDKARIYNDYVPPPDPTKWIRPSGWFHEDVPDPAFNVRSFDIKGWDSMAIGQSEFFDNAILPDSIAGPGNFGAPFIENKVRTIYAGPFPIGEVFEPPKMRVNPHTVYAVMEAPSQAIANHEPRYLHYVNSDGGDRKPGEVFGNPRLSHFPPPPMHLTGFASSRLGNAAIFNATNYLYPDGFTHRRMGVLEVLGGDKVIEQWDSPDVLLFGRPTVAFPADLVTKATPKGWDSLMVGTDTECDNYHRARSLQGWDSMGMGVSGSGPRFMRQRLWVGAPDNPTFNGWDNSAIGEPWISYRVREYRLGGNDNLLMEYDLTRFADRMRVEGTSQPPVPSMGLWADGFDTQELGFPDVQNRAQFINPDGNGDMSRSPFVWQIPG</sequence>
<evidence type="ECO:0000313" key="1">
    <source>
        <dbReference type="EMBL" id="RMX08489.1"/>
    </source>
</evidence>
<dbReference type="AlphaFoldDB" id="A0A3M6R0S6"/>
<proteinExistence type="predicted"/>
<organism evidence="1 2">
    <name type="scientific">Corticibacter populi</name>
    <dbReference type="NCBI Taxonomy" id="1550736"/>
    <lineage>
        <taxon>Bacteria</taxon>
        <taxon>Pseudomonadati</taxon>
        <taxon>Pseudomonadota</taxon>
        <taxon>Betaproteobacteria</taxon>
        <taxon>Burkholderiales</taxon>
        <taxon>Comamonadaceae</taxon>
        <taxon>Corticibacter</taxon>
    </lineage>
</organism>